<protein>
    <submittedName>
        <fullName evidence="1">Uncharacterized protein</fullName>
    </submittedName>
</protein>
<proteinExistence type="predicted"/>
<dbReference type="EMBL" id="UINC01001793">
    <property type="protein sequence ID" value="SUZ88878.1"/>
    <property type="molecule type" value="Genomic_DNA"/>
</dbReference>
<accession>A0A381RD54</accession>
<sequence>MKNFAYVTMIAFLGMATLWNIRVSAEVTFGVGNAANCEEVAREISRNWFDVKHIFSEGVGSKRPRSKDFQCISPQYMYNLLPRPLPTLSNQLICFKEREIAACCDPQMRACATL</sequence>
<evidence type="ECO:0000313" key="1">
    <source>
        <dbReference type="EMBL" id="SUZ88878.1"/>
    </source>
</evidence>
<reference evidence="1" key="1">
    <citation type="submission" date="2018-05" db="EMBL/GenBank/DDBJ databases">
        <authorList>
            <person name="Lanie J.A."/>
            <person name="Ng W.-L."/>
            <person name="Kazmierczak K.M."/>
            <person name="Andrzejewski T.M."/>
            <person name="Davidsen T.M."/>
            <person name="Wayne K.J."/>
            <person name="Tettelin H."/>
            <person name="Glass J.I."/>
            <person name="Rusch D."/>
            <person name="Podicherti R."/>
            <person name="Tsui H.-C.T."/>
            <person name="Winkler M.E."/>
        </authorList>
    </citation>
    <scope>NUCLEOTIDE SEQUENCE</scope>
</reference>
<name>A0A381RD54_9ZZZZ</name>
<organism evidence="1">
    <name type="scientific">marine metagenome</name>
    <dbReference type="NCBI Taxonomy" id="408172"/>
    <lineage>
        <taxon>unclassified sequences</taxon>
        <taxon>metagenomes</taxon>
        <taxon>ecological metagenomes</taxon>
    </lineage>
</organism>
<gene>
    <name evidence="1" type="ORF">METZ01_LOCUS41732</name>
</gene>
<dbReference type="AlphaFoldDB" id="A0A381RD54"/>